<name>A0A976A0S1_9BURK</name>
<accession>A0A976A0S1</accession>
<proteinExistence type="predicted"/>
<evidence type="ECO:0000313" key="1">
    <source>
        <dbReference type="EMBL" id="SOY50133.1"/>
    </source>
</evidence>
<comment type="caution">
    <text evidence="1">The sequence shown here is derived from an EMBL/GenBank/DDBJ whole genome shotgun (WGS) entry which is preliminary data.</text>
</comment>
<organism evidence="1 2">
    <name type="scientific">Cupriavidus taiwanensis</name>
    <dbReference type="NCBI Taxonomy" id="164546"/>
    <lineage>
        <taxon>Bacteria</taxon>
        <taxon>Pseudomonadati</taxon>
        <taxon>Pseudomonadota</taxon>
        <taxon>Betaproteobacteria</taxon>
        <taxon>Burkholderiales</taxon>
        <taxon>Burkholderiaceae</taxon>
        <taxon>Cupriavidus</taxon>
    </lineage>
</organism>
<evidence type="ECO:0000313" key="2">
    <source>
        <dbReference type="Proteomes" id="UP000256780"/>
    </source>
</evidence>
<protein>
    <submittedName>
        <fullName evidence="1">Uncharacterized protein</fullName>
    </submittedName>
</protein>
<dbReference type="AlphaFoldDB" id="A0A976A0S1"/>
<sequence>MLSVGKLLRSSASRASRSCGGACGDGVRLSGGMGIPDSVFVTIVAQVRPSACRAGVGAGGVNVARGPKLYARDAAGLRDCLFATTPTRRHRNFLTRLTDRHLHSAP</sequence>
<dbReference type="Proteomes" id="UP000256780">
    <property type="component" value="Chromosome CBM2587_a"/>
</dbReference>
<gene>
    <name evidence="1" type="ORF">CBM2587_A20264</name>
</gene>
<reference evidence="1 2" key="1">
    <citation type="submission" date="2018-01" db="EMBL/GenBank/DDBJ databases">
        <authorList>
            <person name="Clerissi C."/>
        </authorList>
    </citation>
    <scope>NUCLEOTIDE SEQUENCE [LARGE SCALE GENOMIC DNA]</scope>
    <source>
        <strain evidence="1">Cupriavidus sp. LMG 19464</strain>
    </source>
</reference>
<dbReference type="EMBL" id="OFSQ01000012">
    <property type="protein sequence ID" value="SOY50133.1"/>
    <property type="molecule type" value="Genomic_DNA"/>
</dbReference>